<dbReference type="Gene3D" id="2.40.340.10">
    <property type="entry name" value="MoeA, C-terminal, domain IV"/>
    <property type="match status" value="1"/>
</dbReference>
<dbReference type="InterPro" id="IPR001453">
    <property type="entry name" value="MoaB/Mog_dom"/>
</dbReference>
<dbReference type="GO" id="GO:0061599">
    <property type="term" value="F:molybdopterin molybdotransferase activity"/>
    <property type="evidence" value="ECO:0007669"/>
    <property type="project" value="TreeGrafter"/>
</dbReference>
<dbReference type="SUPFAM" id="SSF63882">
    <property type="entry name" value="MoeA N-terminal region -like"/>
    <property type="match status" value="1"/>
</dbReference>
<dbReference type="UniPathway" id="UPA00344"/>
<dbReference type="InterPro" id="IPR005110">
    <property type="entry name" value="MoeA_linker/N"/>
</dbReference>
<dbReference type="Pfam" id="PF03454">
    <property type="entry name" value="MoeA_C"/>
    <property type="match status" value="1"/>
</dbReference>
<dbReference type="SUPFAM" id="SSF53218">
    <property type="entry name" value="Molybdenum cofactor biosynthesis proteins"/>
    <property type="match status" value="1"/>
</dbReference>
<proteinExistence type="predicted"/>
<dbReference type="InterPro" id="IPR036425">
    <property type="entry name" value="MoaB/Mog-like_dom_sf"/>
</dbReference>
<comment type="pathway">
    <text evidence="1">Cofactor biosynthesis; molybdopterin biosynthesis.</text>
</comment>
<reference evidence="4 5" key="1">
    <citation type="journal article" date="2015" name="Int. J. Syst. Evol. Microbiol.">
        <title>Methanoculleus taiwanensis sp. nov., a methanogen isolated from deep marine sediment at the deformation front area near Taiwan.</title>
        <authorList>
            <person name="Weng C.Y."/>
            <person name="Chen S.C."/>
            <person name="Lai M.C."/>
            <person name="Wu S.Y."/>
            <person name="Lin S."/>
            <person name="Yang T.F."/>
            <person name="Chen P.C."/>
        </authorList>
    </citation>
    <scope>NUCLEOTIDE SEQUENCE [LARGE SCALE GENOMIC DNA]</scope>
    <source>
        <strain evidence="4 5">CYW4</strain>
    </source>
</reference>
<protein>
    <recommendedName>
        <fullName evidence="3">MoaB/Mog domain-containing protein</fullName>
    </recommendedName>
</protein>
<dbReference type="InterPro" id="IPR036688">
    <property type="entry name" value="MoeA_C_domain_IV_sf"/>
</dbReference>
<dbReference type="GO" id="GO:0006777">
    <property type="term" value="P:Mo-molybdopterin cofactor biosynthetic process"/>
    <property type="evidence" value="ECO:0007669"/>
    <property type="project" value="UniProtKB-KW"/>
</dbReference>
<sequence>MVRRYPLLPLQEAVSLVTDSFPKPDRNENIPVLKSVGRVTYQPVFSPLTLPGVNVAVRDGIAVKSSDTSGAGAHCPVTISDALRVSTGSGVPPEYDAVIKIEDIGQDGNPGEWSVRQTARPWQYIRRCGEDVRAGARLLPAGHRITSCEIGALTTCGITEITVDAVRVGLIPTGNELVPPGTLPEPGQVIESNITAASVWLAETGATPTRYPIVRDDPDLLQRAIETGARESDLVLISAGSSTGIRDFTASAIAGLGEVLAHGIAVKPGRPAIIGRVNDTPVIGLPGSPTAALTIQREIVMPLLASWGFRARPAGRVHARLAHPLTSKPGCDEFIQLMVTRVDGQYIAHPPVRGTGMQMAALQANGYLRIPAAVDKLAAGTEVDARLTEPEEAVNRSLLIAGSRDQALDHLADLMQRQDTRLRVNEIDERRAVLLLRNAACHAVAVRTPFRSPDGDALLREHFSPGDLTLICIAGAQNLHRIPLTEERYELAVRTADLEDERLDRLIRTISSPAFRKILTEAGGYDTTETGRLRHPV</sequence>
<dbReference type="SUPFAM" id="SSF63867">
    <property type="entry name" value="MoeA C-terminal domain-like"/>
    <property type="match status" value="1"/>
</dbReference>
<dbReference type="Pfam" id="PF03453">
    <property type="entry name" value="MoeA_N"/>
    <property type="match status" value="1"/>
</dbReference>
<dbReference type="InterPro" id="IPR008284">
    <property type="entry name" value="MoCF_biosynth_CS"/>
</dbReference>
<dbReference type="CDD" id="cd00887">
    <property type="entry name" value="MoeA"/>
    <property type="match status" value="1"/>
</dbReference>
<feature type="domain" description="MoaB/Mog" evidence="3">
    <location>
        <begin position="169"/>
        <end position="306"/>
    </location>
</feature>
<dbReference type="PROSITE" id="PS01079">
    <property type="entry name" value="MOCF_BIOSYNTHESIS_2"/>
    <property type="match status" value="1"/>
</dbReference>
<dbReference type="InterPro" id="IPR005111">
    <property type="entry name" value="MoeA_C_domain_IV"/>
</dbReference>
<dbReference type="SMART" id="SM00852">
    <property type="entry name" value="MoCF_biosynth"/>
    <property type="match status" value="1"/>
</dbReference>
<name>A0A498H5N7_9EURY</name>
<dbReference type="Pfam" id="PF00994">
    <property type="entry name" value="MoCF_biosynth"/>
    <property type="match status" value="1"/>
</dbReference>
<dbReference type="AlphaFoldDB" id="A0A498H5N7"/>
<evidence type="ECO:0000256" key="2">
    <source>
        <dbReference type="ARBA" id="ARBA00023150"/>
    </source>
</evidence>
<dbReference type="NCBIfam" id="TIGR00177">
    <property type="entry name" value="molyb_syn"/>
    <property type="match status" value="1"/>
</dbReference>
<evidence type="ECO:0000256" key="1">
    <source>
        <dbReference type="ARBA" id="ARBA00005046"/>
    </source>
</evidence>
<dbReference type="GO" id="GO:0005829">
    <property type="term" value="C:cytosol"/>
    <property type="evidence" value="ECO:0007669"/>
    <property type="project" value="TreeGrafter"/>
</dbReference>
<dbReference type="EMBL" id="LHQS01000001">
    <property type="protein sequence ID" value="RXE57024.1"/>
    <property type="molecule type" value="Genomic_DNA"/>
</dbReference>
<gene>
    <name evidence="4" type="ORF">ABH15_02495</name>
</gene>
<dbReference type="PANTHER" id="PTHR10192">
    <property type="entry name" value="MOLYBDOPTERIN BIOSYNTHESIS PROTEIN"/>
    <property type="match status" value="1"/>
</dbReference>
<accession>A0A498H5N7</accession>
<keyword evidence="5" id="KW-1185">Reference proteome</keyword>
<dbReference type="RefSeq" id="WP_128692778.1">
    <property type="nucleotide sequence ID" value="NZ_LHQS01000001.1"/>
</dbReference>
<dbReference type="Gene3D" id="2.170.190.11">
    <property type="entry name" value="Molybdopterin biosynthesis moea protein, domain 3"/>
    <property type="match status" value="1"/>
</dbReference>
<evidence type="ECO:0000313" key="4">
    <source>
        <dbReference type="EMBL" id="RXE57024.1"/>
    </source>
</evidence>
<dbReference type="InterPro" id="IPR038987">
    <property type="entry name" value="MoeA-like"/>
</dbReference>
<dbReference type="Gene3D" id="3.40.980.10">
    <property type="entry name" value="MoaB/Mog-like domain"/>
    <property type="match status" value="1"/>
</dbReference>
<keyword evidence="2" id="KW-0501">Molybdenum cofactor biosynthesis</keyword>
<evidence type="ECO:0000313" key="5">
    <source>
        <dbReference type="Proteomes" id="UP000290932"/>
    </source>
</evidence>
<dbReference type="OrthoDB" id="31371at2157"/>
<dbReference type="Gene3D" id="3.90.105.10">
    <property type="entry name" value="Molybdopterin biosynthesis moea protein, domain 2"/>
    <property type="match status" value="1"/>
</dbReference>
<organism evidence="4 5">
    <name type="scientific">Methanoculleus taiwanensis</name>
    <dbReference type="NCBI Taxonomy" id="1550565"/>
    <lineage>
        <taxon>Archaea</taxon>
        <taxon>Methanobacteriati</taxon>
        <taxon>Methanobacteriota</taxon>
        <taxon>Stenosarchaea group</taxon>
        <taxon>Methanomicrobia</taxon>
        <taxon>Methanomicrobiales</taxon>
        <taxon>Methanomicrobiaceae</taxon>
        <taxon>Methanoculleus</taxon>
    </lineage>
</organism>
<dbReference type="Proteomes" id="UP000290932">
    <property type="component" value="Unassembled WGS sequence"/>
</dbReference>
<dbReference type="InterPro" id="IPR036135">
    <property type="entry name" value="MoeA_linker/N_sf"/>
</dbReference>
<dbReference type="PANTHER" id="PTHR10192:SF16">
    <property type="entry name" value="MOLYBDOPTERIN MOLYBDENUMTRANSFERASE"/>
    <property type="match status" value="1"/>
</dbReference>
<evidence type="ECO:0000259" key="3">
    <source>
        <dbReference type="SMART" id="SM00852"/>
    </source>
</evidence>
<comment type="caution">
    <text evidence="4">The sequence shown here is derived from an EMBL/GenBank/DDBJ whole genome shotgun (WGS) entry which is preliminary data.</text>
</comment>